<dbReference type="InterPro" id="IPR014710">
    <property type="entry name" value="RmlC-like_jellyroll"/>
</dbReference>
<evidence type="ECO:0008006" key="3">
    <source>
        <dbReference type="Google" id="ProtNLM"/>
    </source>
</evidence>
<dbReference type="EMBL" id="BIFT01000002">
    <property type="protein sequence ID" value="GCE29917.1"/>
    <property type="molecule type" value="Genomic_DNA"/>
</dbReference>
<reference evidence="2" key="1">
    <citation type="submission" date="2018-12" db="EMBL/GenBank/DDBJ databases">
        <title>Tengunoibacter tsumagoiensis gen. nov., sp. nov., Dictyobacter kobayashii sp. nov., D. alpinus sp. nov., and D. joshuensis sp. nov. and description of Dictyobacteraceae fam. nov. within the order Ktedonobacterales isolated from Tengu-no-mugimeshi.</title>
        <authorList>
            <person name="Wang C.M."/>
            <person name="Zheng Y."/>
            <person name="Sakai Y."/>
            <person name="Toyoda A."/>
            <person name="Minakuchi Y."/>
            <person name="Abe K."/>
            <person name="Yokota A."/>
            <person name="Yabe S."/>
        </authorList>
    </citation>
    <scope>NUCLEOTIDE SEQUENCE [LARGE SCALE GENOMIC DNA]</scope>
    <source>
        <strain evidence="2">Uno16</strain>
    </source>
</reference>
<keyword evidence="2" id="KW-1185">Reference proteome</keyword>
<dbReference type="SUPFAM" id="SSF51182">
    <property type="entry name" value="RmlC-like cupins"/>
    <property type="match status" value="1"/>
</dbReference>
<proteinExistence type="predicted"/>
<evidence type="ECO:0000313" key="2">
    <source>
        <dbReference type="Proteomes" id="UP000287171"/>
    </source>
</evidence>
<protein>
    <recommendedName>
        <fullName evidence="3">Cupin 2 conserved barrel domain-containing protein</fullName>
    </recommendedName>
</protein>
<sequence>MVEELKASDQSEAQLPHYMTLSDALALAQFEDTKPHVQLISEKDDVRVVLFSFKAGQRLRDHHTSHCIIVQSVQGDLVFSTSDCTARLRPGMVLQLDAHVVHGVVAQTDAIMLLMML</sequence>
<evidence type="ECO:0000313" key="1">
    <source>
        <dbReference type="EMBL" id="GCE29917.1"/>
    </source>
</evidence>
<dbReference type="CDD" id="cd02230">
    <property type="entry name" value="cupin_HP0902-like"/>
    <property type="match status" value="1"/>
</dbReference>
<name>A0A402BF89_9CHLR</name>
<organism evidence="1 2">
    <name type="scientific">Dictyobacter alpinus</name>
    <dbReference type="NCBI Taxonomy" id="2014873"/>
    <lineage>
        <taxon>Bacteria</taxon>
        <taxon>Bacillati</taxon>
        <taxon>Chloroflexota</taxon>
        <taxon>Ktedonobacteria</taxon>
        <taxon>Ktedonobacterales</taxon>
        <taxon>Dictyobacteraceae</taxon>
        <taxon>Dictyobacter</taxon>
    </lineage>
</organism>
<dbReference type="AlphaFoldDB" id="A0A402BF89"/>
<dbReference type="InterPro" id="IPR011051">
    <property type="entry name" value="RmlC_Cupin_sf"/>
</dbReference>
<gene>
    <name evidence="1" type="ORF">KDA_54010</name>
</gene>
<dbReference type="Proteomes" id="UP000287171">
    <property type="component" value="Unassembled WGS sequence"/>
</dbReference>
<accession>A0A402BF89</accession>
<dbReference type="Gene3D" id="2.60.120.10">
    <property type="entry name" value="Jelly Rolls"/>
    <property type="match status" value="1"/>
</dbReference>
<comment type="caution">
    <text evidence="1">The sequence shown here is derived from an EMBL/GenBank/DDBJ whole genome shotgun (WGS) entry which is preliminary data.</text>
</comment>
<dbReference type="OrthoDB" id="1121052at2"/>